<dbReference type="Proteomes" id="UP001652445">
    <property type="component" value="Unassembled WGS sequence"/>
</dbReference>
<gene>
    <name evidence="5" type="ORF">OB236_33480</name>
</gene>
<dbReference type="PROSITE" id="PS51118">
    <property type="entry name" value="HTH_HXLR"/>
    <property type="match status" value="1"/>
</dbReference>
<evidence type="ECO:0000259" key="4">
    <source>
        <dbReference type="PROSITE" id="PS51118"/>
    </source>
</evidence>
<dbReference type="RefSeq" id="WP_262687882.1">
    <property type="nucleotide sequence ID" value="NZ_JAOQIO010000113.1"/>
</dbReference>
<dbReference type="Gene3D" id="1.10.10.10">
    <property type="entry name" value="Winged helix-like DNA-binding domain superfamily/Winged helix DNA-binding domain"/>
    <property type="match status" value="1"/>
</dbReference>
<evidence type="ECO:0000256" key="2">
    <source>
        <dbReference type="ARBA" id="ARBA00023125"/>
    </source>
</evidence>
<reference evidence="5 6" key="1">
    <citation type="submission" date="2022-09" db="EMBL/GenBank/DDBJ databases">
        <authorList>
            <person name="Han X.L."/>
            <person name="Wang Q."/>
            <person name="Lu T."/>
        </authorList>
    </citation>
    <scope>NUCLEOTIDE SEQUENCE [LARGE SCALE GENOMIC DNA]</scope>
    <source>
        <strain evidence="5 6">WQ 127069</strain>
    </source>
</reference>
<comment type="caution">
    <text evidence="5">The sequence shown here is derived from an EMBL/GenBank/DDBJ whole genome shotgun (WGS) entry which is preliminary data.</text>
</comment>
<sequence>MEASNARYELNGKNFQCPIELSVSVIAGRWKPSILFKLLDGKKRYGELKKLIEGINHKMLAEQLRDLEEAGLISRHVYPVVPPKVEYELTALGEGLRTAIISLMQWGEQFRLEGTAIREKSPDQDEPTPVSIRA</sequence>
<protein>
    <submittedName>
        <fullName evidence="5">Helix-turn-helix transcriptional regulator</fullName>
    </submittedName>
</protein>
<keyword evidence="1" id="KW-0805">Transcription regulation</keyword>
<dbReference type="PANTHER" id="PTHR33204">
    <property type="entry name" value="TRANSCRIPTIONAL REGULATOR, MARR FAMILY"/>
    <property type="match status" value="1"/>
</dbReference>
<evidence type="ECO:0000313" key="5">
    <source>
        <dbReference type="EMBL" id="MCU6797053.1"/>
    </source>
</evidence>
<organism evidence="5 6">
    <name type="scientific">Paenibacillus baimaensis</name>
    <dbReference type="NCBI Taxonomy" id="2982185"/>
    <lineage>
        <taxon>Bacteria</taxon>
        <taxon>Bacillati</taxon>
        <taxon>Bacillota</taxon>
        <taxon>Bacilli</taxon>
        <taxon>Bacillales</taxon>
        <taxon>Paenibacillaceae</taxon>
        <taxon>Paenibacillus</taxon>
    </lineage>
</organism>
<dbReference type="EMBL" id="JAOQIO010000113">
    <property type="protein sequence ID" value="MCU6797053.1"/>
    <property type="molecule type" value="Genomic_DNA"/>
</dbReference>
<name>A0ABT2UQV9_9BACL</name>
<feature type="domain" description="HTH hxlR-type" evidence="4">
    <location>
        <begin position="17"/>
        <end position="115"/>
    </location>
</feature>
<keyword evidence="2" id="KW-0238">DNA-binding</keyword>
<dbReference type="InterPro" id="IPR036390">
    <property type="entry name" value="WH_DNA-bd_sf"/>
</dbReference>
<proteinExistence type="predicted"/>
<dbReference type="InterPro" id="IPR036388">
    <property type="entry name" value="WH-like_DNA-bd_sf"/>
</dbReference>
<keyword evidence="6" id="KW-1185">Reference proteome</keyword>
<evidence type="ECO:0000313" key="6">
    <source>
        <dbReference type="Proteomes" id="UP001652445"/>
    </source>
</evidence>
<dbReference type="Pfam" id="PF01638">
    <property type="entry name" value="HxlR"/>
    <property type="match status" value="1"/>
</dbReference>
<accession>A0ABT2UQV9</accession>
<evidence type="ECO:0000256" key="3">
    <source>
        <dbReference type="ARBA" id="ARBA00023163"/>
    </source>
</evidence>
<keyword evidence="3" id="KW-0804">Transcription</keyword>
<dbReference type="InterPro" id="IPR002577">
    <property type="entry name" value="HTH_HxlR"/>
</dbReference>
<dbReference type="PANTHER" id="PTHR33204:SF29">
    <property type="entry name" value="TRANSCRIPTIONAL REGULATOR"/>
    <property type="match status" value="1"/>
</dbReference>
<evidence type="ECO:0000256" key="1">
    <source>
        <dbReference type="ARBA" id="ARBA00023015"/>
    </source>
</evidence>
<dbReference type="SUPFAM" id="SSF46785">
    <property type="entry name" value="Winged helix' DNA-binding domain"/>
    <property type="match status" value="1"/>
</dbReference>